<dbReference type="SUPFAM" id="SSF53474">
    <property type="entry name" value="alpha/beta-Hydrolases"/>
    <property type="match status" value="1"/>
</dbReference>
<evidence type="ECO:0000256" key="2">
    <source>
        <dbReference type="SAM" id="SignalP"/>
    </source>
</evidence>
<name>A0AB39Q7M2_9ACTN</name>
<gene>
    <name evidence="4" type="ORF">AB5J49_35925</name>
</gene>
<feature type="signal peptide" evidence="2">
    <location>
        <begin position="1"/>
        <end position="20"/>
    </location>
</feature>
<evidence type="ECO:0000259" key="3">
    <source>
        <dbReference type="Pfam" id="PF20434"/>
    </source>
</evidence>
<protein>
    <submittedName>
        <fullName evidence="4">Alpha/beta hydrolase fold domain-containing protein</fullName>
    </submittedName>
</protein>
<dbReference type="AlphaFoldDB" id="A0AB39Q7M2"/>
<dbReference type="PANTHER" id="PTHR48081:SF13">
    <property type="entry name" value="ALPHA_BETA HYDROLASE"/>
    <property type="match status" value="1"/>
</dbReference>
<reference evidence="4" key="1">
    <citation type="submission" date="2024-07" db="EMBL/GenBank/DDBJ databases">
        <authorList>
            <person name="Yu S.T."/>
        </authorList>
    </citation>
    <scope>NUCLEOTIDE SEQUENCE</scope>
    <source>
        <strain evidence="4">R28</strain>
    </source>
</reference>
<dbReference type="InterPro" id="IPR049492">
    <property type="entry name" value="BD-FAE-like_dom"/>
</dbReference>
<dbReference type="EMBL" id="CP163439">
    <property type="protein sequence ID" value="XDQ38317.1"/>
    <property type="molecule type" value="Genomic_DNA"/>
</dbReference>
<dbReference type="InterPro" id="IPR050300">
    <property type="entry name" value="GDXG_lipolytic_enzyme"/>
</dbReference>
<accession>A0AB39Q7M2</accession>
<dbReference type="Pfam" id="PF20434">
    <property type="entry name" value="BD-FAE"/>
    <property type="match status" value="1"/>
</dbReference>
<keyword evidence="1 4" id="KW-0378">Hydrolase</keyword>
<evidence type="ECO:0000313" key="4">
    <source>
        <dbReference type="EMBL" id="XDQ38317.1"/>
    </source>
</evidence>
<dbReference type="PANTHER" id="PTHR48081">
    <property type="entry name" value="AB HYDROLASE SUPERFAMILY PROTEIN C4A8.06C"/>
    <property type="match status" value="1"/>
</dbReference>
<proteinExistence type="predicted"/>
<dbReference type="InterPro" id="IPR029058">
    <property type="entry name" value="AB_hydrolase_fold"/>
</dbReference>
<dbReference type="GO" id="GO:0016787">
    <property type="term" value="F:hydrolase activity"/>
    <property type="evidence" value="ECO:0007669"/>
    <property type="project" value="UniProtKB-KW"/>
</dbReference>
<dbReference type="Gene3D" id="3.40.50.1820">
    <property type="entry name" value="alpha/beta hydrolase"/>
    <property type="match status" value="1"/>
</dbReference>
<feature type="domain" description="BD-FAE-like" evidence="3">
    <location>
        <begin position="56"/>
        <end position="278"/>
    </location>
</feature>
<keyword evidence="2" id="KW-0732">Signal</keyword>
<evidence type="ECO:0000256" key="1">
    <source>
        <dbReference type="ARBA" id="ARBA00022801"/>
    </source>
</evidence>
<feature type="chain" id="PRO_5044297276" evidence="2">
    <location>
        <begin position="21"/>
        <end position="343"/>
    </location>
</feature>
<sequence>MAAAGAAVAAAATLVTAAGAATPAPAGAAAPVPKVQVTKDLAYAPAQPVGTEGHLLDLYVPRSKKPVPLVISTRGSAWLADNGRRDADKVAAELNPAGYAVAGVSIRSSSQAQFPSQLHDIKAAIRWLRAHARTYNLDPERFAIMGDSSGGWTSAMAAVTSNNPELEGDVGVSGPSSAVQAAVPFYPPTDFLQMDAHMPDNCEEFNAIMGITGCHNDPRSPESRLLGCTITECPPAKVAAANPLTYIGKRPVPPTLILHGEPDALVPYHQGRLLYEKLAATGHDARMISFPKAAHGTLFEMLTDDATREGAYEEAARGGHSTPVRPVTPTWNTVISFLNQHLR</sequence>
<dbReference type="RefSeq" id="WP_369173015.1">
    <property type="nucleotide sequence ID" value="NZ_CP163439.1"/>
</dbReference>
<organism evidence="4">
    <name type="scientific">Streptomyces sp. R28</name>
    <dbReference type="NCBI Taxonomy" id="3238628"/>
    <lineage>
        <taxon>Bacteria</taxon>
        <taxon>Bacillati</taxon>
        <taxon>Actinomycetota</taxon>
        <taxon>Actinomycetes</taxon>
        <taxon>Kitasatosporales</taxon>
        <taxon>Streptomycetaceae</taxon>
        <taxon>Streptomyces</taxon>
    </lineage>
</organism>